<dbReference type="AlphaFoldDB" id="A0AAV1QXZ4"/>
<organism evidence="2 3">
    <name type="scientific">Dovyalis caffra</name>
    <dbReference type="NCBI Taxonomy" id="77055"/>
    <lineage>
        <taxon>Eukaryota</taxon>
        <taxon>Viridiplantae</taxon>
        <taxon>Streptophyta</taxon>
        <taxon>Embryophyta</taxon>
        <taxon>Tracheophyta</taxon>
        <taxon>Spermatophyta</taxon>
        <taxon>Magnoliopsida</taxon>
        <taxon>eudicotyledons</taxon>
        <taxon>Gunneridae</taxon>
        <taxon>Pentapetalae</taxon>
        <taxon>rosids</taxon>
        <taxon>fabids</taxon>
        <taxon>Malpighiales</taxon>
        <taxon>Salicaceae</taxon>
        <taxon>Flacourtieae</taxon>
        <taxon>Dovyalis</taxon>
    </lineage>
</organism>
<name>A0AAV1QXZ4_9ROSI</name>
<evidence type="ECO:0000256" key="1">
    <source>
        <dbReference type="SAM" id="MobiDB-lite"/>
    </source>
</evidence>
<accession>A0AAV1QXZ4</accession>
<proteinExistence type="predicted"/>
<gene>
    <name evidence="2" type="ORF">DCAF_LOCUS2852</name>
</gene>
<comment type="caution">
    <text evidence="2">The sequence shown here is derived from an EMBL/GenBank/DDBJ whole genome shotgun (WGS) entry which is preliminary data.</text>
</comment>
<dbReference type="Proteomes" id="UP001314170">
    <property type="component" value="Unassembled WGS sequence"/>
</dbReference>
<sequence>MIKYQHFAKRLAPEKMRLARTSARCIARDLLEQCKKKSKIQDFATENIQTLSQEEFNAEQRLEPMVPLQKRSPESRHMQVPAHRACRIQP</sequence>
<evidence type="ECO:0000313" key="3">
    <source>
        <dbReference type="Proteomes" id="UP001314170"/>
    </source>
</evidence>
<protein>
    <submittedName>
        <fullName evidence="2">Uncharacterized protein</fullName>
    </submittedName>
</protein>
<keyword evidence="3" id="KW-1185">Reference proteome</keyword>
<reference evidence="2 3" key="1">
    <citation type="submission" date="2024-01" db="EMBL/GenBank/DDBJ databases">
        <authorList>
            <person name="Waweru B."/>
        </authorList>
    </citation>
    <scope>NUCLEOTIDE SEQUENCE [LARGE SCALE GENOMIC DNA]</scope>
</reference>
<evidence type="ECO:0000313" key="2">
    <source>
        <dbReference type="EMBL" id="CAK7325180.1"/>
    </source>
</evidence>
<feature type="region of interest" description="Disordered" evidence="1">
    <location>
        <begin position="67"/>
        <end position="90"/>
    </location>
</feature>
<dbReference type="EMBL" id="CAWUPB010000850">
    <property type="protein sequence ID" value="CAK7325180.1"/>
    <property type="molecule type" value="Genomic_DNA"/>
</dbReference>